<reference evidence="1 2" key="1">
    <citation type="journal article" date="2015" name="Proc. Natl. Acad. Sci. U.S.A.">
        <title>Expanded metabolic versatility of ubiquitous nitrite-oxidizing bacteria from the genus Nitrospira.</title>
        <authorList>
            <person name="Koch H."/>
            <person name="Lucker S."/>
            <person name="Albertsen M."/>
            <person name="Kitzinger K."/>
            <person name="Herbold C."/>
            <person name="Spieck E."/>
            <person name="Nielsen P.H."/>
            <person name="Wagner M."/>
            <person name="Daims H."/>
        </authorList>
    </citation>
    <scope>NUCLEOTIDE SEQUENCE [LARGE SCALE GENOMIC DNA]</scope>
    <source>
        <strain evidence="1 2">NSP M-1</strain>
    </source>
</reference>
<dbReference type="KEGG" id="nmv:NITMOv2_1526"/>
<dbReference type="AlphaFoldDB" id="A0A0K2GAG1"/>
<protein>
    <submittedName>
        <fullName evidence="1">Putative Molybdate ABC transporter, periplasmic binding protein</fullName>
    </submittedName>
</protein>
<dbReference type="PANTHER" id="PTHR30632:SF0">
    <property type="entry name" value="SULFATE-BINDING PROTEIN"/>
    <property type="match status" value="1"/>
</dbReference>
<evidence type="ECO:0000313" key="2">
    <source>
        <dbReference type="Proteomes" id="UP000069205"/>
    </source>
</evidence>
<gene>
    <name evidence="1" type="ORF">NITMOv2_1526</name>
</gene>
<organism evidence="1 2">
    <name type="scientific">Nitrospira moscoviensis</name>
    <dbReference type="NCBI Taxonomy" id="42253"/>
    <lineage>
        <taxon>Bacteria</taxon>
        <taxon>Pseudomonadati</taxon>
        <taxon>Nitrospirota</taxon>
        <taxon>Nitrospiria</taxon>
        <taxon>Nitrospirales</taxon>
        <taxon>Nitrospiraceae</taxon>
        <taxon>Nitrospira</taxon>
    </lineage>
</organism>
<accession>A0A0K2GAG1</accession>
<dbReference type="EMBL" id="CP011801">
    <property type="protein sequence ID" value="ALA57951.1"/>
    <property type="molecule type" value="Genomic_DNA"/>
</dbReference>
<dbReference type="Pfam" id="PF13531">
    <property type="entry name" value="SBP_bac_11"/>
    <property type="match status" value="1"/>
</dbReference>
<keyword evidence="2" id="KW-1185">Reference proteome</keyword>
<name>A0A0K2GAG1_NITMO</name>
<dbReference type="InterPro" id="IPR050682">
    <property type="entry name" value="ModA/WtpA"/>
</dbReference>
<dbReference type="PANTHER" id="PTHR30632">
    <property type="entry name" value="MOLYBDATE-BINDING PERIPLASMIC PROTEIN"/>
    <property type="match status" value="1"/>
</dbReference>
<dbReference type="OrthoDB" id="9775606at2"/>
<proteinExistence type="predicted"/>
<sequence length="294" mass="31615">MLGAGDKRPMFSGGSRKRNVYLLAVLWIFFTPYPSPLTLDAWAAESLIIAASPGLARPIEALSRRFESTHPQVRVRVSYDSALSLRQTIATVENRGPYFIGTGPIHLIAPGGDELIARLQQKYYVLPGTTTTYASVPLALVVPESLVDAPASFEAAARDTRIRIAIADPELTALGQETIRFLEAASWGRNLTGRLDIAADAAGVLDHLLNGKADVAIVSGPDAAREQERVRVIDVASGSAGSIKVHSMAMERTCPNRALCREFLEWIRTAEAQAVLRGLGYGPPPHGRADAAAH</sequence>
<dbReference type="PATRIC" id="fig|42253.5.peg.1501"/>
<dbReference type="GO" id="GO:0015689">
    <property type="term" value="P:molybdate ion transport"/>
    <property type="evidence" value="ECO:0007669"/>
    <property type="project" value="TreeGrafter"/>
</dbReference>
<dbReference type="GO" id="GO:0030973">
    <property type="term" value="F:molybdate ion binding"/>
    <property type="evidence" value="ECO:0007669"/>
    <property type="project" value="TreeGrafter"/>
</dbReference>
<dbReference type="Proteomes" id="UP000069205">
    <property type="component" value="Chromosome"/>
</dbReference>
<dbReference type="SUPFAM" id="SSF53850">
    <property type="entry name" value="Periplasmic binding protein-like II"/>
    <property type="match status" value="1"/>
</dbReference>
<dbReference type="Gene3D" id="3.40.190.10">
    <property type="entry name" value="Periplasmic binding protein-like II"/>
    <property type="match status" value="2"/>
</dbReference>
<evidence type="ECO:0000313" key="1">
    <source>
        <dbReference type="EMBL" id="ALA57951.1"/>
    </source>
</evidence>
<dbReference type="STRING" id="42253.NITMOv2_1526"/>